<keyword evidence="2" id="KW-1185">Reference proteome</keyword>
<dbReference type="AlphaFoldDB" id="A0A6G0TN41"/>
<reference evidence="1 2" key="1">
    <citation type="submission" date="2019-08" db="EMBL/GenBank/DDBJ databases">
        <title>The genome of the soybean aphid Biotype 1, its phylome, world population structure and adaptation to the North American continent.</title>
        <authorList>
            <person name="Giordano R."/>
            <person name="Donthu R.K."/>
            <person name="Hernandez A.G."/>
            <person name="Wright C.L."/>
            <person name="Zimin A.V."/>
        </authorList>
    </citation>
    <scope>NUCLEOTIDE SEQUENCE [LARGE SCALE GENOMIC DNA]</scope>
    <source>
        <tissue evidence="1">Whole aphids</tissue>
    </source>
</reference>
<comment type="caution">
    <text evidence="1">The sequence shown here is derived from an EMBL/GenBank/DDBJ whole genome shotgun (WGS) entry which is preliminary data.</text>
</comment>
<organism evidence="1 2">
    <name type="scientific">Aphis glycines</name>
    <name type="common">Soybean aphid</name>
    <dbReference type="NCBI Taxonomy" id="307491"/>
    <lineage>
        <taxon>Eukaryota</taxon>
        <taxon>Metazoa</taxon>
        <taxon>Ecdysozoa</taxon>
        <taxon>Arthropoda</taxon>
        <taxon>Hexapoda</taxon>
        <taxon>Insecta</taxon>
        <taxon>Pterygota</taxon>
        <taxon>Neoptera</taxon>
        <taxon>Paraneoptera</taxon>
        <taxon>Hemiptera</taxon>
        <taxon>Sternorrhyncha</taxon>
        <taxon>Aphidomorpha</taxon>
        <taxon>Aphidoidea</taxon>
        <taxon>Aphididae</taxon>
        <taxon>Aphidini</taxon>
        <taxon>Aphis</taxon>
        <taxon>Aphis</taxon>
    </lineage>
</organism>
<accession>A0A6G0TN41</accession>
<dbReference type="EMBL" id="VYZN01000025">
    <property type="protein sequence ID" value="KAE9535727.1"/>
    <property type="molecule type" value="Genomic_DNA"/>
</dbReference>
<proteinExistence type="predicted"/>
<evidence type="ECO:0000313" key="2">
    <source>
        <dbReference type="Proteomes" id="UP000475862"/>
    </source>
</evidence>
<feature type="non-terminal residue" evidence="1">
    <location>
        <position position="263"/>
    </location>
</feature>
<gene>
    <name evidence="1" type="ORF">AGLY_007628</name>
</gene>
<sequence length="263" mass="29195">MLHVMWWRSTPHRFHTSTTARQRLTFRSNVFLRRPSPHWTTRSLWRRLSLTPLIVHSSSWIYAPVTSIGFGSTYTTYIIIFTPSTTNIGCWRGCPPFRKVASHKSVPLLTLLHPGPPVNPVNGPSLVLVEELVAPFPPFVGETAPEVVLVVVVVVDELPFEVPVTDAGTGVVPGFPQPAVAVPLPDARVVSPPPNKRHTVEIPQFHQFRGMVGKCNTNDGDDCREWQREPAPPPTTTPLGFVKLFSLPVLKDKALSQLKLDGK</sequence>
<protein>
    <submittedName>
        <fullName evidence="1">Uncharacterized protein</fullName>
    </submittedName>
</protein>
<name>A0A6G0TN41_APHGL</name>
<dbReference type="Proteomes" id="UP000475862">
    <property type="component" value="Unassembled WGS sequence"/>
</dbReference>
<evidence type="ECO:0000313" key="1">
    <source>
        <dbReference type="EMBL" id="KAE9535727.1"/>
    </source>
</evidence>